<comment type="caution">
    <text evidence="1">The sequence shown here is derived from an EMBL/GenBank/DDBJ whole genome shotgun (WGS) entry which is preliminary data.</text>
</comment>
<protein>
    <submittedName>
        <fullName evidence="1">Uncharacterized protein</fullName>
    </submittedName>
</protein>
<dbReference type="OrthoDB" id="9940454at2"/>
<keyword evidence="2" id="KW-1185">Reference proteome</keyword>
<proteinExistence type="predicted"/>
<evidence type="ECO:0000313" key="2">
    <source>
        <dbReference type="Proteomes" id="UP000309561"/>
    </source>
</evidence>
<dbReference type="EMBL" id="SZPX01000001">
    <property type="protein sequence ID" value="TKI70930.1"/>
    <property type="molecule type" value="Genomic_DNA"/>
</dbReference>
<sequence length="104" mass="12217">MNFKKIWLFLLLSTISFSVVHDYAFAKLKDDHYFLSSYIHKALLSASDEKSAILCELHTEYHSAFLFVEKLSYTPVVQEKDELFKYSKTFISLAYFNFFKPPIA</sequence>
<accession>A0A4U2ZBK4</accession>
<organism evidence="1 2">
    <name type="scientific">Sulfurimonas crateris</name>
    <dbReference type="NCBI Taxonomy" id="2574727"/>
    <lineage>
        <taxon>Bacteria</taxon>
        <taxon>Pseudomonadati</taxon>
        <taxon>Campylobacterota</taxon>
        <taxon>Epsilonproteobacteria</taxon>
        <taxon>Campylobacterales</taxon>
        <taxon>Sulfurimonadaceae</taxon>
        <taxon>Sulfurimonas</taxon>
    </lineage>
</organism>
<dbReference type="Proteomes" id="UP000309561">
    <property type="component" value="Unassembled WGS sequence"/>
</dbReference>
<name>A0A4U2ZBK4_9BACT</name>
<dbReference type="RefSeq" id="WP_137011258.1">
    <property type="nucleotide sequence ID" value="NZ_SZPX01000001.1"/>
</dbReference>
<evidence type="ECO:0000313" key="1">
    <source>
        <dbReference type="EMBL" id="TKI70930.1"/>
    </source>
</evidence>
<gene>
    <name evidence="1" type="ORF">FCU45_00635</name>
</gene>
<dbReference type="AlphaFoldDB" id="A0A4U2ZBK4"/>
<reference evidence="1 2" key="1">
    <citation type="submission" date="2019-04" db="EMBL/GenBank/DDBJ databases">
        <title>Sulfurimonas crateris sp. nov. a facultative anaerobic sulfur-oxidizing chemolithautotrophic bacterium isolated from a terrestrial mud vulcano.</title>
        <authorList>
            <person name="Ratnikova N.M."/>
            <person name="Slobodkin A.I."/>
            <person name="Merkel A.Y."/>
            <person name="Novikov A."/>
            <person name="Bonch-Osmolovskaya E.A."/>
            <person name="Slobodkina G.B."/>
        </authorList>
    </citation>
    <scope>NUCLEOTIDE SEQUENCE [LARGE SCALE GENOMIC DNA]</scope>
    <source>
        <strain evidence="1 2">SN118</strain>
    </source>
</reference>